<evidence type="ECO:0000313" key="2">
    <source>
        <dbReference type="EMBL" id="MBB3022355.1"/>
    </source>
</evidence>
<protein>
    <recommendedName>
        <fullName evidence="4">YbhB/YbcL family Raf kinase inhibitor-like protein</fullName>
    </recommendedName>
</protein>
<gene>
    <name evidence="2" type="ORF">FHX50_000603</name>
</gene>
<evidence type="ECO:0000256" key="1">
    <source>
        <dbReference type="ARBA" id="ARBA00007120"/>
    </source>
</evidence>
<comment type="similarity">
    <text evidence="1">Belongs to the UPF0098 family.</text>
</comment>
<proteinExistence type="inferred from homology"/>
<dbReference type="EMBL" id="JACHWP010000001">
    <property type="protein sequence ID" value="MBB3022355.1"/>
    <property type="molecule type" value="Genomic_DNA"/>
</dbReference>
<dbReference type="Proteomes" id="UP000568050">
    <property type="component" value="Unassembled WGS sequence"/>
</dbReference>
<dbReference type="AlphaFoldDB" id="A0A839QRF9"/>
<dbReference type="RefSeq" id="WP_183374337.1">
    <property type="nucleotide sequence ID" value="NZ_CBCSFZ010000002.1"/>
</dbReference>
<dbReference type="SUPFAM" id="SSF49777">
    <property type="entry name" value="PEBP-like"/>
    <property type="match status" value="1"/>
</dbReference>
<name>A0A839QRF9_9MICO</name>
<sequence length="156" mass="16683">MQLTSQALTDGEAIPLEFAEPSSGGENTIPDLAWSGAPDGTKSYALTVYDPDAPTGSGFWHWVAFDIPTSVTDIEKGGALESPAREWENDYGYKGYGGAAPPAGRTHRYIHTVHALNVEKLEVPEGATQTQARFMLMAAQIDSASITPVSSQPEED</sequence>
<organism evidence="2 3">
    <name type="scientific">Helcobacillus massiliensis</name>
    <dbReference type="NCBI Taxonomy" id="521392"/>
    <lineage>
        <taxon>Bacteria</taxon>
        <taxon>Bacillati</taxon>
        <taxon>Actinomycetota</taxon>
        <taxon>Actinomycetes</taxon>
        <taxon>Micrococcales</taxon>
        <taxon>Dermabacteraceae</taxon>
        <taxon>Helcobacillus</taxon>
    </lineage>
</organism>
<dbReference type="PANTHER" id="PTHR30289">
    <property type="entry name" value="UNCHARACTERIZED PROTEIN YBCL-RELATED"/>
    <property type="match status" value="1"/>
</dbReference>
<evidence type="ECO:0000313" key="3">
    <source>
        <dbReference type="Proteomes" id="UP000568050"/>
    </source>
</evidence>
<evidence type="ECO:0008006" key="4">
    <source>
        <dbReference type="Google" id="ProtNLM"/>
    </source>
</evidence>
<keyword evidence="3" id="KW-1185">Reference proteome</keyword>
<dbReference type="InterPro" id="IPR005247">
    <property type="entry name" value="YbhB_YbcL/LppC-like"/>
</dbReference>
<dbReference type="PANTHER" id="PTHR30289:SF1">
    <property type="entry name" value="PEBP (PHOSPHATIDYLETHANOLAMINE-BINDING PROTEIN) FAMILY PROTEIN"/>
    <property type="match status" value="1"/>
</dbReference>
<accession>A0A839QRF9</accession>
<comment type="caution">
    <text evidence="2">The sequence shown here is derived from an EMBL/GenBank/DDBJ whole genome shotgun (WGS) entry which is preliminary data.</text>
</comment>
<dbReference type="Gene3D" id="3.90.280.10">
    <property type="entry name" value="PEBP-like"/>
    <property type="match status" value="1"/>
</dbReference>
<dbReference type="NCBIfam" id="TIGR00481">
    <property type="entry name" value="YbhB/YbcL family Raf kinase inhibitor-like protein"/>
    <property type="match status" value="1"/>
</dbReference>
<dbReference type="CDD" id="cd00865">
    <property type="entry name" value="PEBP_bact_arch"/>
    <property type="match status" value="1"/>
</dbReference>
<dbReference type="InterPro" id="IPR008914">
    <property type="entry name" value="PEBP"/>
</dbReference>
<reference evidence="2 3" key="1">
    <citation type="submission" date="2020-08" db="EMBL/GenBank/DDBJ databases">
        <title>Sequencing the genomes of 1000 actinobacteria strains.</title>
        <authorList>
            <person name="Klenk H.-P."/>
        </authorList>
    </citation>
    <scope>NUCLEOTIDE SEQUENCE [LARGE SCALE GENOMIC DNA]</scope>
    <source>
        <strain evidence="2 3">DSM 23040</strain>
    </source>
</reference>
<dbReference type="InterPro" id="IPR036610">
    <property type="entry name" value="PEBP-like_sf"/>
</dbReference>
<dbReference type="Pfam" id="PF01161">
    <property type="entry name" value="PBP"/>
    <property type="match status" value="1"/>
</dbReference>